<comment type="similarity">
    <text evidence="2">Belongs to the MIP/aquaporin (TC 1.A.8) family.</text>
</comment>
<dbReference type="Gene3D" id="1.20.1080.10">
    <property type="entry name" value="Glycerol uptake facilitator protein"/>
    <property type="match status" value="1"/>
</dbReference>
<dbReference type="InterPro" id="IPR023271">
    <property type="entry name" value="Aquaporin-like"/>
</dbReference>
<feature type="transmembrane region" description="Helical" evidence="9">
    <location>
        <begin position="62"/>
        <end position="85"/>
    </location>
</feature>
<evidence type="ECO:0000256" key="5">
    <source>
        <dbReference type="ARBA" id="ARBA00022692"/>
    </source>
</evidence>
<feature type="transmembrane region" description="Helical" evidence="9">
    <location>
        <begin position="302"/>
        <end position="325"/>
    </location>
</feature>
<dbReference type="PRINTS" id="PR00783">
    <property type="entry name" value="MINTRINSICP"/>
</dbReference>
<evidence type="ECO:0000256" key="6">
    <source>
        <dbReference type="ARBA" id="ARBA00022989"/>
    </source>
</evidence>
<keyword evidence="6 9" id="KW-1133">Transmembrane helix</keyword>
<evidence type="ECO:0000256" key="9">
    <source>
        <dbReference type="SAM" id="Phobius"/>
    </source>
</evidence>
<comment type="subcellular location">
    <subcellularLocation>
        <location evidence="1">Cell membrane</location>
        <topology evidence="1">Multi-pass membrane protein</topology>
    </subcellularLocation>
</comment>
<keyword evidence="3" id="KW-0813">Transport</keyword>
<dbReference type="PANTHER" id="PTHR19139:SF199">
    <property type="entry name" value="MIP17260P"/>
    <property type="match status" value="1"/>
</dbReference>
<evidence type="ECO:0000313" key="11">
    <source>
        <dbReference type="Proteomes" id="UP000225548"/>
    </source>
</evidence>
<dbReference type="InterPro" id="IPR022357">
    <property type="entry name" value="MIP_CS"/>
</dbReference>
<dbReference type="PANTHER" id="PTHR19139">
    <property type="entry name" value="AQUAPORIN TRANSPORTER"/>
    <property type="match status" value="1"/>
</dbReference>
<evidence type="ECO:0000256" key="3">
    <source>
        <dbReference type="ARBA" id="ARBA00022448"/>
    </source>
</evidence>
<dbReference type="AlphaFoldDB" id="A0A2A9E6B4"/>
<feature type="transmembrane region" description="Helical" evidence="9">
    <location>
        <begin position="261"/>
        <end position="282"/>
    </location>
</feature>
<keyword evidence="11" id="KW-1185">Reference proteome</keyword>
<gene>
    <name evidence="10" type="ORF">ATL42_1779</name>
</gene>
<proteinExistence type="inferred from homology"/>
<dbReference type="PROSITE" id="PS00221">
    <property type="entry name" value="MIP"/>
    <property type="match status" value="1"/>
</dbReference>
<feature type="compositionally biased region" description="Polar residues" evidence="8">
    <location>
        <begin position="518"/>
        <end position="537"/>
    </location>
</feature>
<dbReference type="Pfam" id="PF00230">
    <property type="entry name" value="MIP"/>
    <property type="match status" value="1"/>
</dbReference>
<keyword evidence="7 9" id="KW-0472">Membrane</keyword>
<protein>
    <submittedName>
        <fullName evidence="10">Aquaporin Z</fullName>
    </submittedName>
</protein>
<keyword evidence="5 9" id="KW-0812">Transmembrane</keyword>
<dbReference type="Proteomes" id="UP000225548">
    <property type="component" value="Unassembled WGS sequence"/>
</dbReference>
<comment type="caution">
    <text evidence="10">The sequence shown here is derived from an EMBL/GenBank/DDBJ whole genome shotgun (WGS) entry which is preliminary data.</text>
</comment>
<name>A0A2A9E6B4_9MICO</name>
<dbReference type="InterPro" id="IPR034294">
    <property type="entry name" value="Aquaporin_transptr"/>
</dbReference>
<evidence type="ECO:0000256" key="4">
    <source>
        <dbReference type="ARBA" id="ARBA00022475"/>
    </source>
</evidence>
<feature type="transmembrane region" description="Helical" evidence="9">
    <location>
        <begin position="233"/>
        <end position="254"/>
    </location>
</feature>
<organism evidence="10 11">
    <name type="scientific">Sanguibacter antarcticus</name>
    <dbReference type="NCBI Taxonomy" id="372484"/>
    <lineage>
        <taxon>Bacteria</taxon>
        <taxon>Bacillati</taxon>
        <taxon>Actinomycetota</taxon>
        <taxon>Actinomycetes</taxon>
        <taxon>Micrococcales</taxon>
        <taxon>Sanguibacteraceae</taxon>
        <taxon>Sanguibacter</taxon>
    </lineage>
</organism>
<feature type="region of interest" description="Disordered" evidence="8">
    <location>
        <begin position="367"/>
        <end position="537"/>
    </location>
</feature>
<feature type="compositionally biased region" description="Low complexity" evidence="8">
    <location>
        <begin position="482"/>
        <end position="517"/>
    </location>
</feature>
<feature type="compositionally biased region" description="Low complexity" evidence="8">
    <location>
        <begin position="376"/>
        <end position="433"/>
    </location>
</feature>
<evidence type="ECO:0000256" key="2">
    <source>
        <dbReference type="ARBA" id="ARBA00006175"/>
    </source>
</evidence>
<feature type="transmembrane region" description="Helical" evidence="9">
    <location>
        <begin position="140"/>
        <end position="160"/>
    </location>
</feature>
<dbReference type="OrthoDB" id="9807293at2"/>
<dbReference type="SUPFAM" id="SSF81338">
    <property type="entry name" value="Aquaporin-like"/>
    <property type="match status" value="1"/>
</dbReference>
<dbReference type="EMBL" id="PDJG01000001">
    <property type="protein sequence ID" value="PFG33885.1"/>
    <property type="molecule type" value="Genomic_DNA"/>
</dbReference>
<feature type="compositionally biased region" description="Low complexity" evidence="8">
    <location>
        <begin position="441"/>
        <end position="474"/>
    </location>
</feature>
<sequence>MLDGAALCVTPDAHRSPPHPNLTHDRIHMSQDASAQQTLIEDRTVSDRRLSPADDLARPSTFAVIGAELFGTFLLVFVGLGITLYATLSGAGAIGIALGFGVALMAGMASVGHISGGHLNPAVTLGYAVAGRTAWKDVPVYWIAQIVGAVAAAATLFTTIPKSFASGEGAAYSSLKEFFSITANGFGDHSPSLTAASAAFFKTYIDQGATQAQIDEAVAAGQLVVPTFAKFDAAAVGIIEIVATALFVGVILAVTDKRSRVRFTSVVVGLTFGFLLLLAYPLSGGSLNPARSLAAALFSDSWALSDVWIFWAAPLVGAVVAALFYRGFTTTEPVVEYVYRDDALEGEDDDVNVVTEVETAGVVVVTEVVTADEPSTETATTEPTSPEPETTEPVSPEPEITEPAVTEPASTEPATSAATSGEPVPSSEAATEPAPTPEAAPAPEMAPTSETAAATTPEVAPAATPEATPAPVKKAPAKKAPAKATTPRKAPVKKATAAAKAPAADAVPATDAAPVTESTATPGTVDSGSDGSAESTK</sequence>
<reference evidence="10 11" key="1">
    <citation type="submission" date="2017-10" db="EMBL/GenBank/DDBJ databases">
        <title>Sequencing the genomes of 1000 actinobacteria strains.</title>
        <authorList>
            <person name="Klenk H.-P."/>
        </authorList>
    </citation>
    <scope>NUCLEOTIDE SEQUENCE [LARGE SCALE GENOMIC DNA]</scope>
    <source>
        <strain evidence="10 11">DSM 18966</strain>
    </source>
</reference>
<dbReference type="GO" id="GO:0015250">
    <property type="term" value="F:water channel activity"/>
    <property type="evidence" value="ECO:0007669"/>
    <property type="project" value="TreeGrafter"/>
</dbReference>
<evidence type="ECO:0000256" key="7">
    <source>
        <dbReference type="ARBA" id="ARBA00023136"/>
    </source>
</evidence>
<feature type="transmembrane region" description="Helical" evidence="9">
    <location>
        <begin position="91"/>
        <end position="111"/>
    </location>
</feature>
<evidence type="ECO:0000256" key="8">
    <source>
        <dbReference type="SAM" id="MobiDB-lite"/>
    </source>
</evidence>
<keyword evidence="4" id="KW-1003">Cell membrane</keyword>
<evidence type="ECO:0000313" key="10">
    <source>
        <dbReference type="EMBL" id="PFG33885.1"/>
    </source>
</evidence>
<accession>A0A2A9E6B4</accession>
<evidence type="ECO:0000256" key="1">
    <source>
        <dbReference type="ARBA" id="ARBA00004651"/>
    </source>
</evidence>
<dbReference type="InterPro" id="IPR000425">
    <property type="entry name" value="MIP"/>
</dbReference>
<dbReference type="GO" id="GO:0005886">
    <property type="term" value="C:plasma membrane"/>
    <property type="evidence" value="ECO:0007669"/>
    <property type="project" value="UniProtKB-SubCell"/>
</dbReference>